<dbReference type="Gene3D" id="3.40.50.300">
    <property type="entry name" value="P-loop containing nucleotide triphosphate hydrolases"/>
    <property type="match status" value="1"/>
</dbReference>
<feature type="domain" description="OmpR/PhoB-type" evidence="4">
    <location>
        <begin position="368"/>
        <end position="447"/>
    </location>
</feature>
<evidence type="ECO:0000259" key="4">
    <source>
        <dbReference type="SMART" id="SM00862"/>
    </source>
</evidence>
<organism evidence="6 7">
    <name type="scientific">Nocardia cyriacigeorgica</name>
    <dbReference type="NCBI Taxonomy" id="135487"/>
    <lineage>
        <taxon>Bacteria</taxon>
        <taxon>Bacillati</taxon>
        <taxon>Actinomycetota</taxon>
        <taxon>Actinomycetes</taxon>
        <taxon>Mycobacteriales</taxon>
        <taxon>Nocardiaceae</taxon>
        <taxon>Nocardia</taxon>
    </lineage>
</organism>
<reference evidence="6 7" key="1">
    <citation type="submission" date="2020-01" db="EMBL/GenBank/DDBJ databases">
        <title>Genetics and antimicrobial susceptibilities of Nocardia species isolated from the soil; a comparison with species isolated from humans.</title>
        <authorList>
            <person name="Carrasco G."/>
            <person name="Monzon S."/>
            <person name="Sansegundo M."/>
            <person name="Garcia E."/>
            <person name="Garrido N."/>
            <person name="Medina M.J."/>
            <person name="Villalon P."/>
            <person name="Ramirez-Arocha A.C."/>
            <person name="Jimenez P."/>
            <person name="Cuesta I."/>
            <person name="Valdezate S."/>
        </authorList>
    </citation>
    <scope>NUCLEOTIDE SEQUENCE [LARGE SCALE GENOMIC DNA]</scope>
    <source>
        <strain evidence="6 7">CNM20110626</strain>
    </source>
</reference>
<dbReference type="Pfam" id="PF03704">
    <property type="entry name" value="BTAD"/>
    <property type="match status" value="1"/>
</dbReference>
<protein>
    <recommendedName>
        <fullName evidence="8">DNA-binding SARP family transcriptional activator</fullName>
    </recommendedName>
</protein>
<dbReference type="RefSeq" id="WP_054815565.1">
    <property type="nucleotide sequence ID" value="NZ_CP026746.1"/>
</dbReference>
<feature type="region of interest" description="Disordered" evidence="3">
    <location>
        <begin position="241"/>
        <end position="272"/>
    </location>
</feature>
<dbReference type="InterPro" id="IPR036388">
    <property type="entry name" value="WH-like_DNA-bd_sf"/>
</dbReference>
<evidence type="ECO:0008006" key="8">
    <source>
        <dbReference type="Google" id="ProtNLM"/>
    </source>
</evidence>
<dbReference type="Gene3D" id="1.10.10.10">
    <property type="entry name" value="Winged helix-like DNA-binding domain superfamily/Winged helix DNA-binding domain"/>
    <property type="match status" value="1"/>
</dbReference>
<dbReference type="PANTHER" id="PTHR35807">
    <property type="entry name" value="TRANSCRIPTIONAL REGULATOR REDD-RELATED"/>
    <property type="match status" value="1"/>
</dbReference>
<dbReference type="SUPFAM" id="SSF52540">
    <property type="entry name" value="P-loop containing nucleoside triphosphate hydrolases"/>
    <property type="match status" value="1"/>
</dbReference>
<dbReference type="AlphaFoldDB" id="A0A2L2JLR4"/>
<dbReference type="InterPro" id="IPR001867">
    <property type="entry name" value="OmpR/PhoB-type_DNA-bd"/>
</dbReference>
<dbReference type="Proteomes" id="UP000471166">
    <property type="component" value="Unassembled WGS sequence"/>
</dbReference>
<dbReference type="SMART" id="SM01043">
    <property type="entry name" value="BTAD"/>
    <property type="match status" value="1"/>
</dbReference>
<accession>A0A2L2JLR4</accession>
<dbReference type="InterPro" id="IPR027417">
    <property type="entry name" value="P-loop_NTPase"/>
</dbReference>
<evidence type="ECO:0000256" key="1">
    <source>
        <dbReference type="ARBA" id="ARBA00005820"/>
    </source>
</evidence>
<dbReference type="InterPro" id="IPR051677">
    <property type="entry name" value="AfsR-DnrI-RedD_regulator"/>
</dbReference>
<comment type="caution">
    <text evidence="6">The sequence shown here is derived from an EMBL/GenBank/DDBJ whole genome shotgun (WGS) entry which is preliminary data.</text>
</comment>
<evidence type="ECO:0000313" key="7">
    <source>
        <dbReference type="Proteomes" id="UP000471166"/>
    </source>
</evidence>
<dbReference type="InterPro" id="IPR011990">
    <property type="entry name" value="TPR-like_helical_dom_sf"/>
</dbReference>
<feature type="region of interest" description="Disordered" evidence="3">
    <location>
        <begin position="310"/>
        <end position="346"/>
    </location>
</feature>
<dbReference type="GO" id="GO:0006355">
    <property type="term" value="P:regulation of DNA-templated transcription"/>
    <property type="evidence" value="ECO:0007669"/>
    <property type="project" value="InterPro"/>
</dbReference>
<dbReference type="SMART" id="SM00862">
    <property type="entry name" value="Trans_reg_C"/>
    <property type="match status" value="1"/>
</dbReference>
<sequence>MRPQAPYLIAVAGLSSRAGTTTTTVALAHTWPGPETALVVEADPAGGQLADMVGADPYLGSASLARRTALGVPMTGELLGQHVQYLPGGQAFLAAPPGHAPDDPVPAAALLTDLDRGWRGFGAVVFADCGVPEPGAPAHPVIAAADSALFVVRAEHIDPETAAQRVLDLTRRRRPRGLVVIGGSRAYIDAIGFPVVGELPVSRSGARALLTGRRSRQHLIPPARGTITAVEIQLRRYERTGQFDPPHIGQSARHQGRSVRRPRRGEDAPRIYAIDPATVPTPRLRPREPVVVDTTETPASEPVLAVAAEDAGQPAEGDLAAVPEPSPHPEIESTEPAPGPTPADGAPALAVRVFGPTRIFWNAETGESVEITTQLQPRARELVAVLALHPEGLPRQQLIERLWGDRPGTRGSSALANTLSRLRAALGTATGGQVSEVLAEDRTKVRLSSQVGVDYWDFNVAVAQRRHARSDTEQAEAARRIAALATSELASDLTDTWVQSLRESARRTSLNALSWLATRSSTDLDATLGMLETAVENDPYNEAVWHDLLRLHARRGETAALTRTYRLLTRRLSEIGQRPSPETRQLLEQLRRDQK</sequence>
<gene>
    <name evidence="6" type="ORF">GV791_07470</name>
</gene>
<dbReference type="SUPFAM" id="SSF48452">
    <property type="entry name" value="TPR-like"/>
    <property type="match status" value="1"/>
</dbReference>
<evidence type="ECO:0000313" key="6">
    <source>
        <dbReference type="EMBL" id="NEW32399.1"/>
    </source>
</evidence>
<name>A0A2L2JLR4_9NOCA</name>
<dbReference type="SUPFAM" id="SSF46894">
    <property type="entry name" value="C-terminal effector domain of the bipartite response regulators"/>
    <property type="match status" value="1"/>
</dbReference>
<proteinExistence type="inferred from homology"/>
<feature type="domain" description="Bacterial transcriptional activator" evidence="5">
    <location>
        <begin position="453"/>
        <end position="591"/>
    </location>
</feature>
<dbReference type="GeneID" id="57067640"/>
<evidence type="ECO:0000256" key="3">
    <source>
        <dbReference type="SAM" id="MobiDB-lite"/>
    </source>
</evidence>
<keyword evidence="2" id="KW-0238">DNA-binding</keyword>
<dbReference type="InterPro" id="IPR005158">
    <property type="entry name" value="BTAD"/>
</dbReference>
<feature type="compositionally biased region" description="Basic residues" evidence="3">
    <location>
        <begin position="254"/>
        <end position="263"/>
    </location>
</feature>
<dbReference type="InterPro" id="IPR016032">
    <property type="entry name" value="Sig_transdc_resp-reg_C-effctor"/>
</dbReference>
<comment type="similarity">
    <text evidence="1">Belongs to the AfsR/DnrI/RedD regulatory family.</text>
</comment>
<evidence type="ECO:0000256" key="2">
    <source>
        <dbReference type="ARBA" id="ARBA00023125"/>
    </source>
</evidence>
<dbReference type="Gene3D" id="1.25.40.10">
    <property type="entry name" value="Tetratricopeptide repeat domain"/>
    <property type="match status" value="1"/>
</dbReference>
<dbReference type="GO" id="GO:0003677">
    <property type="term" value="F:DNA binding"/>
    <property type="evidence" value="ECO:0007669"/>
    <property type="project" value="UniProtKB-KW"/>
</dbReference>
<dbReference type="EMBL" id="JAAGVB010000008">
    <property type="protein sequence ID" value="NEW32399.1"/>
    <property type="molecule type" value="Genomic_DNA"/>
</dbReference>
<evidence type="ECO:0000259" key="5">
    <source>
        <dbReference type="SMART" id="SM01043"/>
    </source>
</evidence>
<dbReference type="GO" id="GO:0000160">
    <property type="term" value="P:phosphorelay signal transduction system"/>
    <property type="evidence" value="ECO:0007669"/>
    <property type="project" value="InterPro"/>
</dbReference>